<dbReference type="PRINTS" id="PR00081">
    <property type="entry name" value="GDHRDH"/>
</dbReference>
<keyword evidence="2" id="KW-0521">NADP</keyword>
<dbReference type="AlphaFoldDB" id="A0A8H6SQ96"/>
<proteinExistence type="inferred from homology"/>
<dbReference type="Gene3D" id="3.40.50.720">
    <property type="entry name" value="NAD(P)-binding Rossmann-like Domain"/>
    <property type="match status" value="1"/>
</dbReference>
<dbReference type="InterPro" id="IPR036291">
    <property type="entry name" value="NAD(P)-bd_dom_sf"/>
</dbReference>
<evidence type="ECO:0000256" key="3">
    <source>
        <dbReference type="ARBA" id="ARBA00023002"/>
    </source>
</evidence>
<accession>A0A8H6SQ96</accession>
<dbReference type="OrthoDB" id="191139at2759"/>
<organism evidence="4 5">
    <name type="scientific">Mycena indigotica</name>
    <dbReference type="NCBI Taxonomy" id="2126181"/>
    <lineage>
        <taxon>Eukaryota</taxon>
        <taxon>Fungi</taxon>
        <taxon>Dikarya</taxon>
        <taxon>Basidiomycota</taxon>
        <taxon>Agaricomycotina</taxon>
        <taxon>Agaricomycetes</taxon>
        <taxon>Agaricomycetidae</taxon>
        <taxon>Agaricales</taxon>
        <taxon>Marasmiineae</taxon>
        <taxon>Mycenaceae</taxon>
        <taxon>Mycena</taxon>
    </lineage>
</organism>
<dbReference type="SUPFAM" id="SSF51735">
    <property type="entry name" value="NAD(P)-binding Rossmann-fold domains"/>
    <property type="match status" value="1"/>
</dbReference>
<protein>
    <submittedName>
        <fullName evidence="4">Short-chain dehydrogenase/reductase family protein</fullName>
    </submittedName>
</protein>
<dbReference type="PANTHER" id="PTHR24320:SF282">
    <property type="entry name" value="WW DOMAIN-CONTAINING OXIDOREDUCTASE"/>
    <property type="match status" value="1"/>
</dbReference>
<dbReference type="GeneID" id="59345021"/>
<evidence type="ECO:0000313" key="4">
    <source>
        <dbReference type="EMBL" id="KAF7303454.1"/>
    </source>
</evidence>
<comment type="similarity">
    <text evidence="1">Belongs to the short-chain dehydrogenases/reductases (SDR) family.</text>
</comment>
<comment type="caution">
    <text evidence="4">The sequence shown here is derived from an EMBL/GenBank/DDBJ whole genome shotgun (WGS) entry which is preliminary data.</text>
</comment>
<dbReference type="EMBL" id="JACAZF010000005">
    <property type="protein sequence ID" value="KAF7303454.1"/>
    <property type="molecule type" value="Genomic_DNA"/>
</dbReference>
<dbReference type="Pfam" id="PF00106">
    <property type="entry name" value="adh_short"/>
    <property type="match status" value="1"/>
</dbReference>
<dbReference type="Proteomes" id="UP000636479">
    <property type="component" value="Unassembled WGS sequence"/>
</dbReference>
<keyword evidence="3" id="KW-0560">Oxidoreductase</keyword>
<dbReference type="RefSeq" id="XP_037220426.1">
    <property type="nucleotide sequence ID" value="XM_037362505.1"/>
</dbReference>
<dbReference type="PANTHER" id="PTHR24320">
    <property type="entry name" value="RETINOL DEHYDROGENASE"/>
    <property type="match status" value="1"/>
</dbReference>
<evidence type="ECO:0000256" key="1">
    <source>
        <dbReference type="ARBA" id="ARBA00006484"/>
    </source>
</evidence>
<gene>
    <name evidence="4" type="ORF">MIND_00574200</name>
</gene>
<reference evidence="4" key="1">
    <citation type="submission" date="2020-05" db="EMBL/GenBank/DDBJ databases">
        <title>Mycena genomes resolve the evolution of fungal bioluminescence.</title>
        <authorList>
            <person name="Tsai I.J."/>
        </authorList>
    </citation>
    <scope>NUCLEOTIDE SEQUENCE</scope>
    <source>
        <strain evidence="4">171206Taipei</strain>
    </source>
</reference>
<name>A0A8H6SQ96_9AGAR</name>
<evidence type="ECO:0000256" key="2">
    <source>
        <dbReference type="ARBA" id="ARBA00022857"/>
    </source>
</evidence>
<keyword evidence="5" id="KW-1185">Reference proteome</keyword>
<evidence type="ECO:0000313" key="5">
    <source>
        <dbReference type="Proteomes" id="UP000636479"/>
    </source>
</evidence>
<sequence length="388" mass="41799">MIRCDSDPTLSIRWTNFLFPTNASASATVPCPPPPPCALRPYSTMGNVIAALAPQSSLSVDLWPPPPTFDLTRDIPDLSGYVALVTGGNSGIGYYVVQHLARKGAKVYLAGRNSAKTHEAVARLKADGEVVFLEVDLADLRSVKRAADEFLAMERRLDILVNNGCVLRALSLCTLAHYGIIPSGVMNPPTTLLTAQNLDAAFGTNIASHHLLTTLLLPALKASHAATGKPARVLSTASSTHTRPSGVSFTSLIGGKERDEWLAEQWGMLLGFQLYAQSKLIGVVITNHWAKTHAAFLVASSVHPGSINTDLKRHFPSAFQLLWQLALNPPLRGAYPLLWAAAIASPSEITAEYIVPPARKGVPNPLTRDAAFERQVVSFVDDVIQDYL</sequence>
<dbReference type="InterPro" id="IPR002347">
    <property type="entry name" value="SDR_fam"/>
</dbReference>
<dbReference type="GO" id="GO:0016491">
    <property type="term" value="F:oxidoreductase activity"/>
    <property type="evidence" value="ECO:0007669"/>
    <property type="project" value="UniProtKB-KW"/>
</dbReference>